<organism evidence="1 2">
    <name type="scientific">Breznakibacter xylanolyticus</name>
    <dbReference type="NCBI Taxonomy" id="990"/>
    <lineage>
        <taxon>Bacteria</taxon>
        <taxon>Pseudomonadati</taxon>
        <taxon>Bacteroidota</taxon>
        <taxon>Bacteroidia</taxon>
        <taxon>Marinilabiliales</taxon>
        <taxon>Marinilabiliaceae</taxon>
        <taxon>Breznakibacter</taxon>
    </lineage>
</organism>
<proteinExistence type="predicted"/>
<protein>
    <submittedName>
        <fullName evidence="1">Uncharacterized protein</fullName>
    </submittedName>
</protein>
<evidence type="ECO:0000313" key="2">
    <source>
        <dbReference type="Proteomes" id="UP000249239"/>
    </source>
</evidence>
<dbReference type="RefSeq" id="WP_170124424.1">
    <property type="nucleotide sequence ID" value="NZ_QKZK01000039.1"/>
</dbReference>
<sequence length="55" mass="6231">MEFILQLLADMFPGFEEETPTNISPILEEEATEVGSLLSTPEAEQANIFNFIEFH</sequence>
<accession>A0A2W7MUX0</accession>
<keyword evidence="2" id="KW-1185">Reference proteome</keyword>
<reference evidence="1 2" key="1">
    <citation type="submission" date="2018-06" db="EMBL/GenBank/DDBJ databases">
        <title>Genomic Encyclopedia of Archaeal and Bacterial Type Strains, Phase II (KMG-II): from individual species to whole genera.</title>
        <authorList>
            <person name="Goeker M."/>
        </authorList>
    </citation>
    <scope>NUCLEOTIDE SEQUENCE [LARGE SCALE GENOMIC DNA]</scope>
    <source>
        <strain evidence="1 2">DSM 6779</strain>
    </source>
</reference>
<evidence type="ECO:0000313" key="1">
    <source>
        <dbReference type="EMBL" id="PZX11381.1"/>
    </source>
</evidence>
<name>A0A2W7MUX0_9BACT</name>
<gene>
    <name evidence="1" type="ORF">LX69_03108</name>
</gene>
<dbReference type="AlphaFoldDB" id="A0A2W7MUX0"/>
<dbReference type="Proteomes" id="UP000249239">
    <property type="component" value="Unassembled WGS sequence"/>
</dbReference>
<dbReference type="EMBL" id="QKZK01000039">
    <property type="protein sequence ID" value="PZX11381.1"/>
    <property type="molecule type" value="Genomic_DNA"/>
</dbReference>
<comment type="caution">
    <text evidence="1">The sequence shown here is derived from an EMBL/GenBank/DDBJ whole genome shotgun (WGS) entry which is preliminary data.</text>
</comment>